<dbReference type="InterPro" id="IPR007452">
    <property type="entry name" value="TamB_C"/>
</dbReference>
<reference evidence="8" key="1">
    <citation type="submission" date="2021-02" db="EMBL/GenBank/DDBJ databases">
        <title>Neisseriaceae sp. 26B isolated from the cloaca of a Common Toad-headed Turtle (Mesoclemmys nasuta).</title>
        <authorList>
            <person name="Spergser J."/>
            <person name="Busse H.-J."/>
        </authorList>
    </citation>
    <scope>NUCLEOTIDE SEQUENCE</scope>
    <source>
        <strain evidence="8">26B</strain>
    </source>
</reference>
<evidence type="ECO:0000256" key="4">
    <source>
        <dbReference type="ARBA" id="ARBA00023136"/>
    </source>
</evidence>
<evidence type="ECO:0000256" key="2">
    <source>
        <dbReference type="ARBA" id="ARBA00022692"/>
    </source>
</evidence>
<evidence type="ECO:0000256" key="6">
    <source>
        <dbReference type="SAM" id="Phobius"/>
    </source>
</evidence>
<dbReference type="RefSeq" id="WP_230339124.1">
    <property type="nucleotide sequence ID" value="NZ_CP069798.1"/>
</dbReference>
<feature type="domain" description="Translocation and assembly module TamB C-terminal" evidence="7">
    <location>
        <begin position="458"/>
        <end position="530"/>
    </location>
</feature>
<dbReference type="KEGG" id="ptes:JQU52_14365"/>
<evidence type="ECO:0000313" key="8">
    <source>
        <dbReference type="EMBL" id="QRQ81821.1"/>
    </source>
</evidence>
<feature type="region of interest" description="Disordered" evidence="5">
    <location>
        <begin position="1"/>
        <end position="23"/>
    </location>
</feature>
<feature type="transmembrane region" description="Helical" evidence="6">
    <location>
        <begin position="33"/>
        <end position="53"/>
    </location>
</feature>
<dbReference type="Pfam" id="PF04357">
    <property type="entry name" value="TamB"/>
    <property type="match status" value="2"/>
</dbReference>
<proteinExistence type="predicted"/>
<keyword evidence="3 6" id="KW-1133">Transmembrane helix</keyword>
<dbReference type="EMBL" id="CP069798">
    <property type="protein sequence ID" value="QRQ81821.1"/>
    <property type="molecule type" value="Genomic_DNA"/>
</dbReference>
<evidence type="ECO:0000259" key="7">
    <source>
        <dbReference type="Pfam" id="PF04357"/>
    </source>
</evidence>
<evidence type="ECO:0000256" key="3">
    <source>
        <dbReference type="ARBA" id="ARBA00022989"/>
    </source>
</evidence>
<organism evidence="8 9">
    <name type="scientific">Paralysiella testudinis</name>
    <dbReference type="NCBI Taxonomy" id="2809020"/>
    <lineage>
        <taxon>Bacteria</taxon>
        <taxon>Pseudomonadati</taxon>
        <taxon>Pseudomonadota</taxon>
        <taxon>Betaproteobacteria</taxon>
        <taxon>Neisseriales</taxon>
        <taxon>Neisseriaceae</taxon>
        <taxon>Paralysiella</taxon>
    </lineage>
</organism>
<dbReference type="PANTHER" id="PTHR36985">
    <property type="entry name" value="TRANSLOCATION AND ASSEMBLY MODULE SUBUNIT TAMB"/>
    <property type="match status" value="1"/>
</dbReference>
<keyword evidence="2 6" id="KW-0812">Transmembrane</keyword>
<keyword evidence="4 6" id="KW-0472">Membrane</keyword>
<evidence type="ECO:0000256" key="5">
    <source>
        <dbReference type="SAM" id="MobiDB-lite"/>
    </source>
</evidence>
<keyword evidence="9" id="KW-1185">Reference proteome</keyword>
<dbReference type="Proteomes" id="UP000653156">
    <property type="component" value="Chromosome"/>
</dbReference>
<evidence type="ECO:0000256" key="1">
    <source>
        <dbReference type="ARBA" id="ARBA00004167"/>
    </source>
</evidence>
<sequence length="1287" mass="138758">MTQHQTPPAPPGHSNGDTPAVTPRPRRHWLRRALLSLAAFLLLLSGSIGWLVGTESGLRLGLLRLPALFGVQIQAENPQGTLWRGFALEKTHINTGGSDISLDSLVLDWDSSALWQRQLHIRRLAVGEIHIVSQASPPKPDQAAATLPKSISLPVAVNVDALELGGITVGEPKQVVLLPSRASYVYDHHNHRLHIAALRTPWHNIQGDISLNTESPFALNGKLSGEGLLDEQAVSSEAVLSGSLETPALAAQMHGGPIHLQTDAKLKPFALQLNHKIISLNLLGRQLNPHAFLPSLPKADVDFSIGMAPNISHRDELDGIISLSNRTPAAADTGGLPLRLLTGQLKIDSQGQINIQTLDAQLMQKGSINVRGQVNTTERQLDITALLQNLQSQDVLNNTLPGSLNGSIHVHGSLTSPQTDWQFDTEKARSSGTLQLLTDQASAQQTLLLEKLQLLPRDGGVLNASGSLALFQQQALELNVDSQNFNPNKLNDRFPSGRVNGSINIKGTLADSPNISGQMQWQNSVLSGAPLAGKADVHYQDQHLSRADINLALGRNRIISNGSFGKAGDKLNLDINAPQLDLFGFGLKGLLTAKGFISGEPKKLTANLSGQARGLEVQKVLQVQTLDFALQGSPDVTQPLNIRINGQTLNAGGTRIERINTLINGRGNNHTIRADAQLQLDGKPYRLDVAANGGLDEKYQWRGRVGTLDIGGAFNLKLLAPLQLEAGAERVVMNNARWAAMGGSLNLQSLLWDKKQGLTSRGNASNLAVQQLHNIMPLPIEQNLVLSGDWDLSYSNNARGYLKIRQQSGDIILPYRKQALGLSKVVLDTRFQNGRIDNHLTGDTRYGNVDARVAIAQQFGNDILKAPVSGHIKVNAPDLANFRYLMPVGMEARGSLAADAAVSGTVGTPLLNGSLNGNNLYYRERGNGVILENGTLRSRFQGRRLLIDALNFKRKDGDITLKGVVNMVGTTPDVDVTAQFNRYPILDQVNRRLTLSGHSQLIYTLSRGIILTGELKVDQGHFGFPKAGMPTLGDDVVVLGREKPAASAALPVSLSMTLDLNDKFRFSGEGLDVLLGGRLVATSTPTQELQLVGSVNIIKGQYKAYGQDLVIQQGSISFVGPIDDPNLRLRATRRSSPVEAGVEALGNLSNPRISLTANEPMSEKDKLSWLILGRASSGSAGDEAALSAAASAWLAGGLNDRLGLVDELGFTSQQTRNHQTGEMNPAEQVITVGKRLTNDLYVSYLYGIESATQTVKLTYQINRALQAIGKVSTESVGGEIRYSIRFD</sequence>
<name>A0A892ZFF4_9NEIS</name>
<dbReference type="GO" id="GO:0009306">
    <property type="term" value="P:protein secretion"/>
    <property type="evidence" value="ECO:0007669"/>
    <property type="project" value="InterPro"/>
</dbReference>
<dbReference type="GO" id="GO:0005886">
    <property type="term" value="C:plasma membrane"/>
    <property type="evidence" value="ECO:0007669"/>
    <property type="project" value="InterPro"/>
</dbReference>
<comment type="subcellular location">
    <subcellularLocation>
        <location evidence="1">Membrane</location>
        <topology evidence="1">Single-pass membrane protein</topology>
    </subcellularLocation>
</comment>
<protein>
    <submittedName>
        <fullName evidence="8">Translocation/assembly module TamB domain-containing protein</fullName>
    </submittedName>
</protein>
<feature type="domain" description="Translocation and assembly module TamB C-terminal" evidence="7">
    <location>
        <begin position="955"/>
        <end position="1286"/>
    </location>
</feature>
<dbReference type="PANTHER" id="PTHR36985:SF1">
    <property type="entry name" value="TRANSLOCATION AND ASSEMBLY MODULE SUBUNIT TAMB"/>
    <property type="match status" value="1"/>
</dbReference>
<evidence type="ECO:0000313" key="9">
    <source>
        <dbReference type="Proteomes" id="UP000653156"/>
    </source>
</evidence>
<accession>A0A892ZFF4</accession>
<gene>
    <name evidence="8" type="ORF">JQU52_14365</name>
</gene>